<evidence type="ECO:0000313" key="2">
    <source>
        <dbReference type="Proteomes" id="UP000603453"/>
    </source>
</evidence>
<dbReference type="EMBL" id="JAEPRD010000119">
    <property type="protein sequence ID" value="KAG2197969.1"/>
    <property type="molecule type" value="Genomic_DNA"/>
</dbReference>
<evidence type="ECO:0000313" key="1">
    <source>
        <dbReference type="EMBL" id="KAG2197969.1"/>
    </source>
</evidence>
<reference evidence="1" key="1">
    <citation type="submission" date="2020-12" db="EMBL/GenBank/DDBJ databases">
        <title>Metabolic potential, ecology and presence of endohyphal bacteria is reflected in genomic diversity of Mucoromycotina.</title>
        <authorList>
            <person name="Muszewska A."/>
            <person name="Okrasinska A."/>
            <person name="Steczkiewicz K."/>
            <person name="Drgas O."/>
            <person name="Orlowska M."/>
            <person name="Perlinska-Lenart U."/>
            <person name="Aleksandrzak-Piekarczyk T."/>
            <person name="Szatraj K."/>
            <person name="Zielenkiewicz U."/>
            <person name="Pilsyk S."/>
            <person name="Malc E."/>
            <person name="Mieczkowski P."/>
            <person name="Kruszewska J.S."/>
            <person name="Biernat P."/>
            <person name="Pawlowska J."/>
        </authorList>
    </citation>
    <scope>NUCLEOTIDE SEQUENCE</scope>
    <source>
        <strain evidence="1">WA0000017839</strain>
    </source>
</reference>
<dbReference type="OrthoDB" id="2333384at2759"/>
<accession>A0A8H7QSG0</accession>
<dbReference type="Proteomes" id="UP000603453">
    <property type="component" value="Unassembled WGS sequence"/>
</dbReference>
<proteinExistence type="predicted"/>
<gene>
    <name evidence="1" type="ORF">INT47_002996</name>
</gene>
<sequence length="117" mass="13915">MDQYRGYYTNLRFLVKFKLASRKIPIVFDLSSRQHRNRQFDPSPIPPKIHYILGSSKNHKSCVLNQLRDKNFNFETELSLVPEHMHIDMCTELIQVNHETKFTVRHQDSDGHIYGKE</sequence>
<dbReference type="AlphaFoldDB" id="A0A8H7QSG0"/>
<keyword evidence="2" id="KW-1185">Reference proteome</keyword>
<organism evidence="1 2">
    <name type="scientific">Mucor saturninus</name>
    <dbReference type="NCBI Taxonomy" id="64648"/>
    <lineage>
        <taxon>Eukaryota</taxon>
        <taxon>Fungi</taxon>
        <taxon>Fungi incertae sedis</taxon>
        <taxon>Mucoromycota</taxon>
        <taxon>Mucoromycotina</taxon>
        <taxon>Mucoromycetes</taxon>
        <taxon>Mucorales</taxon>
        <taxon>Mucorineae</taxon>
        <taxon>Mucoraceae</taxon>
        <taxon>Mucor</taxon>
    </lineage>
</organism>
<comment type="caution">
    <text evidence="1">The sequence shown here is derived from an EMBL/GenBank/DDBJ whole genome shotgun (WGS) entry which is preliminary data.</text>
</comment>
<protein>
    <submittedName>
        <fullName evidence="1">Uncharacterized protein</fullName>
    </submittedName>
</protein>
<name>A0A8H7QSG0_9FUNG</name>